<dbReference type="InterPro" id="IPR043154">
    <property type="entry name" value="Sec-1-like_dom1"/>
</dbReference>
<name>A0A822Y8G0_NELNU</name>
<dbReference type="Gene3D" id="3.40.50.1910">
    <property type="match status" value="3"/>
</dbReference>
<protein>
    <recommendedName>
        <fullName evidence="6">ABC transporter domain-containing protein</fullName>
    </recommendedName>
</protein>
<dbReference type="PANTHER" id="PTHR19211:SF136">
    <property type="entry name" value="ABC TRANSPORTER F FAMILY MEMBER 1 ISOFORM X1"/>
    <property type="match status" value="1"/>
</dbReference>
<organism evidence="7 8">
    <name type="scientific">Nelumbo nucifera</name>
    <name type="common">Sacred lotus</name>
    <dbReference type="NCBI Taxonomy" id="4432"/>
    <lineage>
        <taxon>Eukaryota</taxon>
        <taxon>Viridiplantae</taxon>
        <taxon>Streptophyta</taxon>
        <taxon>Embryophyta</taxon>
        <taxon>Tracheophyta</taxon>
        <taxon>Spermatophyta</taxon>
        <taxon>Magnoliopsida</taxon>
        <taxon>Proteales</taxon>
        <taxon>Nelumbonaceae</taxon>
        <taxon>Nelumbo</taxon>
    </lineage>
</organism>
<evidence type="ECO:0000256" key="1">
    <source>
        <dbReference type="ARBA" id="ARBA00009884"/>
    </source>
</evidence>
<evidence type="ECO:0000256" key="4">
    <source>
        <dbReference type="ARBA" id="ARBA00022840"/>
    </source>
</evidence>
<dbReference type="FunFam" id="3.40.50.1910:FF:000005">
    <property type="entry name" value="vacuolar protein sorting-associated protein 33A isoform X1"/>
    <property type="match status" value="1"/>
</dbReference>
<dbReference type="InterPro" id="IPR001619">
    <property type="entry name" value="Sec1-like"/>
</dbReference>
<sequence length="1243" mass="139645">MAQIPNLENSPINLTALRDQSQKELLNILKNIRGKKCLVLDPKLSGSLSLIVPTSVLKENGAELRHLSAEPVQTECTKVIYLVRCQIDLMKLVCSNIQSDISKGLQREYHLYFVPRRTVACEKILEEEKVHQLVNIGEYPLYIVPLDEDVLSFELDMALRECLVGGDTSSLWHIAKAIHKLEFLFGVIPNVRAKGKASARVADLLNHMQVEEPVILSDMGAPEINTLILLDREVDMVTPMCSQLTYEGLLDEFLRVNNGSVELDASIMGVQQEGKKVKVPLNSSDKLYKETRDLSFEVVIQVLRQKATSMKQDYTEMTTTTQTVSELKDFVKKLNSLPEITRHINLAQHLSTFTSKPSFQGQLDIEQTLVEGDNYEVCIDYIEEMINKQEPLVNVLRLLVLFSTTNSGLYKKNFDYLRRELLHSYGFEHMSTLNNLERAGFLKKQESKSNWVTIKRALQLVAQDETTSSHDIDYVFAGYAPLSIRLVQHAIRSGWRPIEEILKLLPGPHLESKRGGHVKSSPIDARPGMPTSLDKVTDGHRSLVLVVFIGGVTFAEISALRFLTAQEGMAYDVIVGTTKMVNGRTLVETFMDNLAAETFTVRKEHYKRRKRHSEELLQNPRTVLASLFAYPSLRFRRRNMVSDASKKKAAAKKAAAAAKRGGKAAAAAAASSKSAGTAIGVQNGGSVDKLANGVGSLRISDRTCTGVLCSHPLSRDIHIESLSVTFHGHDLIVDSELELNYGRRYGLLGLNGCGKSTLLTAIGCRELPIPEHMDIYHLTREIEASDMSALGAVISCDEERLRLEKEAEALAAEDGGGGDTLERIYERLEALDASTAEKRAAEILYGLGFNKKMQAKKTRDFSGGWRMRIALARALFMNPTILLLDEPTNHLDLEACVWLEETLKKFDRILVVVSHSQDFLNGVCTNIIHMQNKKLKLYTGNYDQYVQTRAELEENQMKQYKWEQEQIASMKEYIARFGHGSAKLARQAQSKEKTLAKMERGGLTEKVVRDKVLVFRFTDVGKLPPPVLQFVEVTFGYTPENLIYKNLDFGVDLDSRIALVGPNGAGKSTLLKLMTGDLVPLDGMVRRHNHLRIAQFHQHLTEKLDLEMSALQFMMKEYPGNEEERMRAAIGKFGLTGKAQVMPMKNLSDGQRSRVIFAWLAWRQPHMLLLDEPTNHLDIETIDSLAEALNEWDGGLVLVSHDFRLINQVAEEIWVCENQTVTRWEGDIMDFKQHLKSKAGLSD</sequence>
<dbReference type="InterPro" id="IPR017871">
    <property type="entry name" value="ABC_transporter-like_CS"/>
</dbReference>
<dbReference type="InterPro" id="IPR043155">
    <property type="entry name" value="VPS33_dom3b"/>
</dbReference>
<dbReference type="PROSITE" id="PS00211">
    <property type="entry name" value="ABC_TRANSPORTER_1"/>
    <property type="match status" value="1"/>
</dbReference>
<dbReference type="Gene3D" id="1.25.40.850">
    <property type="match status" value="1"/>
</dbReference>
<proteinExistence type="inferred from homology"/>
<dbReference type="Pfam" id="PF12848">
    <property type="entry name" value="ABC_tran_Xtn"/>
    <property type="match status" value="1"/>
</dbReference>
<dbReference type="FunFam" id="3.40.50.300:FF:000104">
    <property type="entry name" value="ATP-binding cassette sub-family F member 3"/>
    <property type="match status" value="1"/>
</dbReference>
<dbReference type="FunFam" id="3.40.50.300:FF:000683">
    <property type="entry name" value="Abc transporter f family member 1"/>
    <property type="match status" value="1"/>
</dbReference>
<dbReference type="InterPro" id="IPR032781">
    <property type="entry name" value="ABC_tran_Xtn"/>
</dbReference>
<feature type="domain" description="ABC transporter" evidence="6">
    <location>
        <begin position="1028"/>
        <end position="1243"/>
    </location>
</feature>
<dbReference type="Gene3D" id="3.40.50.2060">
    <property type="match status" value="1"/>
</dbReference>
<accession>A0A822Y8G0</accession>
<dbReference type="PANTHER" id="PTHR19211">
    <property type="entry name" value="ATP-BINDING TRANSPORT PROTEIN-RELATED"/>
    <property type="match status" value="1"/>
</dbReference>
<dbReference type="PROSITE" id="PS50893">
    <property type="entry name" value="ABC_TRANSPORTER_2"/>
    <property type="match status" value="2"/>
</dbReference>
<evidence type="ECO:0000256" key="5">
    <source>
        <dbReference type="ARBA" id="ARBA00061344"/>
    </source>
</evidence>
<dbReference type="GO" id="GO:0016887">
    <property type="term" value="F:ATP hydrolysis activity"/>
    <property type="evidence" value="ECO:0007669"/>
    <property type="project" value="InterPro"/>
</dbReference>
<evidence type="ECO:0000256" key="3">
    <source>
        <dbReference type="ARBA" id="ARBA00022741"/>
    </source>
</evidence>
<evidence type="ECO:0000256" key="2">
    <source>
        <dbReference type="ARBA" id="ARBA00022737"/>
    </source>
</evidence>
<comment type="similarity">
    <text evidence="5">Belongs to the ABC transporter superfamily. ABCF family. EF3 (TC 3.A.1.121) subfamily.</text>
</comment>
<keyword evidence="4" id="KW-0067">ATP-binding</keyword>
<dbReference type="GO" id="GO:0005524">
    <property type="term" value="F:ATP binding"/>
    <property type="evidence" value="ECO:0007669"/>
    <property type="project" value="UniProtKB-KW"/>
</dbReference>
<dbReference type="GO" id="GO:0016192">
    <property type="term" value="P:vesicle-mediated transport"/>
    <property type="evidence" value="ECO:0007669"/>
    <property type="project" value="InterPro"/>
</dbReference>
<dbReference type="InterPro" id="IPR003593">
    <property type="entry name" value="AAA+_ATPase"/>
</dbReference>
<evidence type="ECO:0000259" key="6">
    <source>
        <dbReference type="PROSITE" id="PS50893"/>
    </source>
</evidence>
<dbReference type="Pfam" id="PF00005">
    <property type="entry name" value="ABC_tran"/>
    <property type="match status" value="2"/>
</dbReference>
<keyword evidence="3" id="KW-0547">Nucleotide-binding</keyword>
<evidence type="ECO:0000313" key="7">
    <source>
        <dbReference type="EMBL" id="DAD28552.1"/>
    </source>
</evidence>
<reference evidence="7 8" key="1">
    <citation type="journal article" date="2020" name="Mol. Biol. Evol.">
        <title>Distinct Expression and Methylation Patterns for Genes with Different Fates following a Single Whole-Genome Duplication in Flowering Plants.</title>
        <authorList>
            <person name="Shi T."/>
            <person name="Rahmani R.S."/>
            <person name="Gugger P.F."/>
            <person name="Wang M."/>
            <person name="Li H."/>
            <person name="Zhang Y."/>
            <person name="Li Z."/>
            <person name="Wang Q."/>
            <person name="Van de Peer Y."/>
            <person name="Marchal K."/>
            <person name="Chen J."/>
        </authorList>
    </citation>
    <scope>NUCLEOTIDE SEQUENCE [LARGE SCALE GENOMIC DNA]</scope>
    <source>
        <tissue evidence="7">Leaf</tissue>
    </source>
</reference>
<dbReference type="AlphaFoldDB" id="A0A822Y8G0"/>
<comment type="similarity">
    <text evidence="1">Belongs to the STXBP/unc-18/SEC1 family.</text>
</comment>
<keyword evidence="2" id="KW-0677">Repeat</keyword>
<dbReference type="EMBL" id="DUZY01000002">
    <property type="protein sequence ID" value="DAD28552.1"/>
    <property type="molecule type" value="Genomic_DNA"/>
</dbReference>
<dbReference type="InterPro" id="IPR027417">
    <property type="entry name" value="P-loop_NTPase"/>
</dbReference>
<dbReference type="SUPFAM" id="SSF52540">
    <property type="entry name" value="P-loop containing nucleoside triphosphate hydrolases"/>
    <property type="match status" value="2"/>
</dbReference>
<dbReference type="CDD" id="cd03221">
    <property type="entry name" value="ABCF_EF-3"/>
    <property type="match status" value="2"/>
</dbReference>
<keyword evidence="8" id="KW-1185">Reference proteome</keyword>
<dbReference type="Pfam" id="PF00995">
    <property type="entry name" value="Sec1"/>
    <property type="match status" value="1"/>
</dbReference>
<dbReference type="Gene3D" id="3.40.50.300">
    <property type="entry name" value="P-loop containing nucleotide triphosphate hydrolases"/>
    <property type="match status" value="2"/>
</dbReference>
<evidence type="ECO:0000313" key="8">
    <source>
        <dbReference type="Proteomes" id="UP000607653"/>
    </source>
</evidence>
<comment type="caution">
    <text evidence="7">The sequence shown here is derived from an EMBL/GenBank/DDBJ whole genome shotgun (WGS) entry which is preliminary data.</text>
</comment>
<dbReference type="InterPro" id="IPR003439">
    <property type="entry name" value="ABC_transporter-like_ATP-bd"/>
</dbReference>
<feature type="domain" description="ABC transporter" evidence="6">
    <location>
        <begin position="717"/>
        <end position="957"/>
    </location>
</feature>
<dbReference type="InterPro" id="IPR027482">
    <property type="entry name" value="Sec1-like_dom2"/>
</dbReference>
<dbReference type="SUPFAM" id="SSF56815">
    <property type="entry name" value="Sec1/munc18-like (SM) proteins"/>
    <property type="match status" value="1"/>
</dbReference>
<dbReference type="Proteomes" id="UP000607653">
    <property type="component" value="Unassembled WGS sequence"/>
</dbReference>
<gene>
    <name evidence="7" type="ORF">HUJ06_030020</name>
</gene>
<dbReference type="InterPro" id="IPR036045">
    <property type="entry name" value="Sec1-like_sf"/>
</dbReference>
<dbReference type="SMART" id="SM00382">
    <property type="entry name" value="AAA"/>
    <property type="match status" value="2"/>
</dbReference>
<dbReference type="InterPro" id="IPR050611">
    <property type="entry name" value="ABCF"/>
</dbReference>